<dbReference type="EMBL" id="LR798252">
    <property type="protein sequence ID" value="CAB5217734.1"/>
    <property type="molecule type" value="Genomic_DNA"/>
</dbReference>
<gene>
    <name evidence="2" type="ORF">UFOVP209_10</name>
</gene>
<sequence>MTINKATPWIRVAVNVDTHPKIAGLSDSAFRALICGWCYCQDHLTDGFLAEGIAKRLGRSKAVIRELEDAGLWERELSAGGWWCHDYLEHQQSRSEVEAKRDAEAERKRKWRETRRGRDAGHLRD</sequence>
<protein>
    <submittedName>
        <fullName evidence="2">Uncharacterized protein</fullName>
    </submittedName>
</protein>
<feature type="region of interest" description="Disordered" evidence="1">
    <location>
        <begin position="92"/>
        <end position="125"/>
    </location>
</feature>
<reference evidence="2" key="1">
    <citation type="submission" date="2020-05" db="EMBL/GenBank/DDBJ databases">
        <authorList>
            <person name="Chiriac C."/>
            <person name="Salcher M."/>
            <person name="Ghai R."/>
            <person name="Kavagutti S V."/>
        </authorList>
    </citation>
    <scope>NUCLEOTIDE SEQUENCE</scope>
</reference>
<name>A0A6J7WNP8_9CAUD</name>
<accession>A0A6J7WNP8</accession>
<proteinExistence type="predicted"/>
<feature type="compositionally biased region" description="Basic and acidic residues" evidence="1">
    <location>
        <begin position="92"/>
        <end position="107"/>
    </location>
</feature>
<feature type="compositionally biased region" description="Basic and acidic residues" evidence="1">
    <location>
        <begin position="114"/>
        <end position="125"/>
    </location>
</feature>
<evidence type="ECO:0000256" key="1">
    <source>
        <dbReference type="SAM" id="MobiDB-lite"/>
    </source>
</evidence>
<evidence type="ECO:0000313" key="2">
    <source>
        <dbReference type="EMBL" id="CAB5217734.1"/>
    </source>
</evidence>
<organism evidence="2">
    <name type="scientific">uncultured Caudovirales phage</name>
    <dbReference type="NCBI Taxonomy" id="2100421"/>
    <lineage>
        <taxon>Viruses</taxon>
        <taxon>Duplodnaviria</taxon>
        <taxon>Heunggongvirae</taxon>
        <taxon>Uroviricota</taxon>
        <taxon>Caudoviricetes</taxon>
        <taxon>Peduoviridae</taxon>
        <taxon>Maltschvirus</taxon>
        <taxon>Maltschvirus maltsch</taxon>
    </lineage>
</organism>